<dbReference type="RefSeq" id="WP_380673186.1">
    <property type="nucleotide sequence ID" value="NZ_JBHTCJ010000021.1"/>
</dbReference>
<accession>A0ABW2LRQ0</accession>
<dbReference type="Proteomes" id="UP001596504">
    <property type="component" value="Unassembled WGS sequence"/>
</dbReference>
<dbReference type="EMBL" id="JBHTCJ010000021">
    <property type="protein sequence ID" value="MFC7344922.1"/>
    <property type="molecule type" value="Genomic_DNA"/>
</dbReference>
<organism evidence="1 2">
    <name type="scientific">Saccharopolyspora griseoalba</name>
    <dbReference type="NCBI Taxonomy" id="1431848"/>
    <lineage>
        <taxon>Bacteria</taxon>
        <taxon>Bacillati</taxon>
        <taxon>Actinomycetota</taxon>
        <taxon>Actinomycetes</taxon>
        <taxon>Pseudonocardiales</taxon>
        <taxon>Pseudonocardiaceae</taxon>
        <taxon>Saccharopolyspora</taxon>
    </lineage>
</organism>
<evidence type="ECO:0000313" key="2">
    <source>
        <dbReference type="Proteomes" id="UP001596504"/>
    </source>
</evidence>
<sequence length="244" mass="25768">MRNLTQFPITFQTEGGGEFTVPVDKSGPAFRPIRRSSPAGAVTIRDRDLHRVEIPVEDQELGDVDLPSTEPVVVPIPTAQHLAGQANVFVPHGVVRDDKGQIQGYTGLARVVEALAPTTSASTVKVEELKELEVLTPHAAAFYLDGPDNGPALTIQSTQSDPSIGRQEEQVTCTAEVVETEHGVLPVSELRYGKVNLPDPAPGVGLVVSRITAGAAAGRGDLLVPVTVAKNGRPIGASGLNRIR</sequence>
<name>A0ABW2LRQ0_9PSEU</name>
<evidence type="ECO:0000313" key="1">
    <source>
        <dbReference type="EMBL" id="MFC7344922.1"/>
    </source>
</evidence>
<comment type="caution">
    <text evidence="1">The sequence shown here is derived from an EMBL/GenBank/DDBJ whole genome shotgun (WGS) entry which is preliminary data.</text>
</comment>
<keyword evidence="2" id="KW-1185">Reference proteome</keyword>
<proteinExistence type="predicted"/>
<reference evidence="2" key="1">
    <citation type="journal article" date="2019" name="Int. J. Syst. Evol. Microbiol.">
        <title>The Global Catalogue of Microorganisms (GCM) 10K type strain sequencing project: providing services to taxonomists for standard genome sequencing and annotation.</title>
        <authorList>
            <consortium name="The Broad Institute Genomics Platform"/>
            <consortium name="The Broad Institute Genome Sequencing Center for Infectious Disease"/>
            <person name="Wu L."/>
            <person name="Ma J."/>
        </authorList>
    </citation>
    <scope>NUCLEOTIDE SEQUENCE [LARGE SCALE GENOMIC DNA]</scope>
    <source>
        <strain evidence="2">WLHS5</strain>
    </source>
</reference>
<gene>
    <name evidence="1" type="ORF">ACFQRI_26220</name>
</gene>
<protein>
    <submittedName>
        <fullName evidence="1">Uncharacterized protein</fullName>
    </submittedName>
</protein>